<name>A0A9W8EEV6_9FUNG</name>
<dbReference type="Proteomes" id="UP001150907">
    <property type="component" value="Unassembled WGS sequence"/>
</dbReference>
<feature type="region of interest" description="Disordered" evidence="1">
    <location>
        <begin position="1213"/>
        <end position="1255"/>
    </location>
</feature>
<feature type="compositionally biased region" description="Low complexity" evidence="1">
    <location>
        <begin position="1232"/>
        <end position="1243"/>
    </location>
</feature>
<dbReference type="OrthoDB" id="1926878at2759"/>
<proteinExistence type="predicted"/>
<accession>A0A9W8EEV6</accession>
<dbReference type="EMBL" id="JANBQF010000298">
    <property type="protein sequence ID" value="KAJ2002473.1"/>
    <property type="molecule type" value="Genomic_DNA"/>
</dbReference>
<keyword evidence="3" id="KW-1185">Reference proteome</keyword>
<evidence type="ECO:0000313" key="2">
    <source>
        <dbReference type="EMBL" id="KAJ2002473.1"/>
    </source>
</evidence>
<organism evidence="2 3">
    <name type="scientific">Coemansia thaxteri</name>
    <dbReference type="NCBI Taxonomy" id="2663907"/>
    <lineage>
        <taxon>Eukaryota</taxon>
        <taxon>Fungi</taxon>
        <taxon>Fungi incertae sedis</taxon>
        <taxon>Zoopagomycota</taxon>
        <taxon>Kickxellomycotina</taxon>
        <taxon>Kickxellomycetes</taxon>
        <taxon>Kickxellales</taxon>
        <taxon>Kickxellaceae</taxon>
        <taxon>Coemansia</taxon>
    </lineage>
</organism>
<protein>
    <submittedName>
        <fullName evidence="2">Uncharacterized protein</fullName>
    </submittedName>
</protein>
<gene>
    <name evidence="2" type="ORF">H4R26_003584</name>
</gene>
<evidence type="ECO:0000256" key="1">
    <source>
        <dbReference type="SAM" id="MobiDB-lite"/>
    </source>
</evidence>
<sequence>MTDYFEKLRVQLLSTPISQLASSDGSWIRNIGFSIEATIMQASRRADALEKLEELTKADEARGGYDMARIRIYCAHVLGSGTLATRHWESIARTVFTMFYILPCSTKTMIRPTPDNGAANEPFHLHMAQLVMHYSTWLQIVLQVVENHGPAMCRRMPTVVEDPTTKQFKWGIPTLHLVAVTELLRNILMRRLLLPHIWSEISQEASAAVAWASSSAAINAEELRLEQFEQAILGKIIALDASSVYGMMTEQHRLLQVHEVYNKNYEHIQAIPGTSECLGLSLTRTCHGLAPILGFEEQALMQAMDMSKLLECMRDMKATTVHVCYAPLYGCYPHSAASILSYAEILLLRMATTLYNLDQPWGDMANMLSPDRVAGVTPLLSQRLALILRLSAAYYDVFSLNTTEPADDLQAEYAGMSTIASRLMKNQGLHGSPSHPDHYMQIVDSDSTTELGFGRLVDLSIEWLHDFVRFSMTFMAPQLLYTQIAGTVERAVASFVHAGSVDSLLGVLARVSHSQWTALAAIRFEDHPNESSRNIGGNRDRSVLSIIFSIVQRLASVGYLQNSTCDLLDTSRWQATVAMCHLDTGFLAYAIMAQCAGPAGELVKVDEAGNRSAVLSQRGVDVLKTLEAALGSNGASSWNACELLFSPPIYAGNDGQPAVLLAQSHLASAIKALSTTRLADFAYQLGLAESNLGFSRDDMQGVSYFIQHYVENSPSLFPQLTSLLAFSNDAGNYSPKPNPFAALNILSRVPPIVAPTSPTACNVAATVREWRRQASQLPLTESLRFIKDLVSECYPTNGKHYLELVLVQFMEEEPVVGVELVIASIADHMWTSQLIYLPSSSPFYEIRDMFRSVSPKAPVLSEKGSCIDDKAKALTLSRNEPMFNAIVGGRVRPSTHVDSEMFSKERSAAGGSGALGARQGHRKADHAQNSAMTVRSPVACGRILLLLTALRYGRSMGDTPIHKWLTDCLNHAPALVLQTYFDSLLIERPPQFNANIPTESDWAKKAAAFISAWVSYRQTHAPLMVRKLDRSLLRYILQNEGELWASRWAEWSTAINGAVSEMFTRLRTSQEHAETVKLMLLVPPTGQPMDAGCHPLYKLASLMRANPEFGKLAFADSKDWFITHAMPPILECVSDSAIARTIVSQLLSSVDNLYQVVPWLDIATSLVQNLPLSHGRPVALSLEAAKRHFVAYVSPLARILFAIARFVEKHDGESCHGTHNVESTDAEEDSSVAKPSVSSPAASETSANGIHDDGNENEDDFNWRWLDELLVVYLSGSSSDPTHFNDTIDSLLDVYTFSSVPGLRQSIENVVVASCLHNPGTARAILKRVFVMRPLDVFTLHSLRPRSLSQLPPATNAACDTESAFRPSSELYPLAKQVLLFTLGDGSPDAVAEVTSLVEDCLWSMAEEPDVRRQLIALKPRLIPKEERPAASATGVNFAAIKHVSSGGLHIPAEAVASAAAYAMDRSFYLLAILLTRDSDSDGVKRFTAELAHSRIILATLMTYVGESMRQFPTIPVARELLTVLWAAVDNGEAVVNGTKAAQIWASVSFNPLAMRLSTQAPEEYMNWPYVQTMFLR</sequence>
<evidence type="ECO:0000313" key="3">
    <source>
        <dbReference type="Proteomes" id="UP001150907"/>
    </source>
</evidence>
<reference evidence="2" key="1">
    <citation type="submission" date="2022-07" db="EMBL/GenBank/DDBJ databases">
        <title>Phylogenomic reconstructions and comparative analyses of Kickxellomycotina fungi.</title>
        <authorList>
            <person name="Reynolds N.K."/>
            <person name="Stajich J.E."/>
            <person name="Barry K."/>
            <person name="Grigoriev I.V."/>
            <person name="Crous P."/>
            <person name="Smith M.E."/>
        </authorList>
    </citation>
    <scope>NUCLEOTIDE SEQUENCE</scope>
    <source>
        <strain evidence="2">IMI 214461</strain>
    </source>
</reference>
<comment type="caution">
    <text evidence="2">The sequence shown here is derived from an EMBL/GenBank/DDBJ whole genome shotgun (WGS) entry which is preliminary data.</text>
</comment>